<dbReference type="InterPro" id="IPR001173">
    <property type="entry name" value="Glyco_trans_2-like"/>
</dbReference>
<dbReference type="EMBL" id="MAAX01000059">
    <property type="protein sequence ID" value="OUS18687.1"/>
    <property type="molecule type" value="Genomic_DNA"/>
</dbReference>
<reference evidence="3" key="1">
    <citation type="journal article" date="2017" name="Proc. Natl. Acad. Sci. U.S.A.">
        <title>Simulation of Deepwater Horizon oil plume reveals substrate specialization within a complex community of hydrocarbon-degraders.</title>
        <authorList>
            <person name="Hu P."/>
            <person name="Dubinsky E.A."/>
            <person name="Probst A.J."/>
            <person name="Wang J."/>
            <person name="Sieber C.M.K."/>
            <person name="Tom L.M."/>
            <person name="Gardinali P."/>
            <person name="Banfield J.F."/>
            <person name="Atlas R.M."/>
            <person name="Andersen G.L."/>
        </authorList>
    </citation>
    <scope>NUCLEOTIDE SEQUENCE [LARGE SCALE GENOMIC DNA]</scope>
</reference>
<comment type="caution">
    <text evidence="2">The sequence shown here is derived from an EMBL/GenBank/DDBJ whole genome shotgun (WGS) entry which is preliminary data.</text>
</comment>
<evidence type="ECO:0000313" key="3">
    <source>
        <dbReference type="Proteomes" id="UP000196102"/>
    </source>
</evidence>
<gene>
    <name evidence="2" type="ORF">A9Q93_03460</name>
</gene>
<dbReference type="Pfam" id="PF00535">
    <property type="entry name" value="Glycos_transf_2"/>
    <property type="match status" value="1"/>
</dbReference>
<name>A0A1Z8B828_9FLAO</name>
<protein>
    <submittedName>
        <fullName evidence="2">Family 2 glycosyl transferase</fullName>
    </submittedName>
</protein>
<dbReference type="CDD" id="cd00761">
    <property type="entry name" value="Glyco_tranf_GTA_type"/>
    <property type="match status" value="1"/>
</dbReference>
<dbReference type="RefSeq" id="WP_303685992.1">
    <property type="nucleotide sequence ID" value="NZ_CAJXYO010000036.1"/>
</dbReference>
<dbReference type="Gene3D" id="3.90.550.10">
    <property type="entry name" value="Spore Coat Polysaccharide Biosynthesis Protein SpsA, Chain A"/>
    <property type="match status" value="1"/>
</dbReference>
<dbReference type="AlphaFoldDB" id="A0A1Z8B828"/>
<dbReference type="PANTHER" id="PTHR43685:SF2">
    <property type="entry name" value="GLYCOSYLTRANSFERASE 2-LIKE DOMAIN-CONTAINING PROTEIN"/>
    <property type="match status" value="1"/>
</dbReference>
<dbReference type="SUPFAM" id="SSF53448">
    <property type="entry name" value="Nucleotide-diphospho-sugar transferases"/>
    <property type="match status" value="1"/>
</dbReference>
<evidence type="ECO:0000259" key="1">
    <source>
        <dbReference type="Pfam" id="PF00535"/>
    </source>
</evidence>
<proteinExistence type="predicted"/>
<keyword evidence="2" id="KW-0808">Transferase</keyword>
<dbReference type="InterPro" id="IPR029044">
    <property type="entry name" value="Nucleotide-diphossugar_trans"/>
</dbReference>
<dbReference type="GO" id="GO:0016740">
    <property type="term" value="F:transferase activity"/>
    <property type="evidence" value="ECO:0007669"/>
    <property type="project" value="UniProtKB-KW"/>
</dbReference>
<sequence>MLVSAIIPCYNSQATIGRAITSLLTQTVAIDQIIVINDGSTDESLQVVQDLQQKHSSIIVIDQENNGVCAARNAGIEQAKGTYLLTLDADDYFEDTFVEKALKKFEEDDRYGAVMCGYVRVVNGKKILPYIPEEITFESCLLRNGAIACLLLKKEAVLKAGLYDLAMSGGHEDWDLNIRVLKLGYRYAIIPEVLFNYVDTVGSRSYTSMEQDLDLKMQLFHKYRDEYKKLHEYLFIEFSKEISRLQRQIIKIKRRKSFRVSEKIISQIDKIKSIFK</sequence>
<organism evidence="2 3">
    <name type="scientific">Nonlabens dokdonensis</name>
    <dbReference type="NCBI Taxonomy" id="328515"/>
    <lineage>
        <taxon>Bacteria</taxon>
        <taxon>Pseudomonadati</taxon>
        <taxon>Bacteroidota</taxon>
        <taxon>Flavobacteriia</taxon>
        <taxon>Flavobacteriales</taxon>
        <taxon>Flavobacteriaceae</taxon>
        <taxon>Nonlabens</taxon>
    </lineage>
</organism>
<dbReference type="PANTHER" id="PTHR43685">
    <property type="entry name" value="GLYCOSYLTRANSFERASE"/>
    <property type="match status" value="1"/>
</dbReference>
<evidence type="ECO:0000313" key="2">
    <source>
        <dbReference type="EMBL" id="OUS18687.1"/>
    </source>
</evidence>
<accession>A0A1Z8B828</accession>
<feature type="domain" description="Glycosyltransferase 2-like" evidence="1">
    <location>
        <begin position="4"/>
        <end position="127"/>
    </location>
</feature>
<dbReference type="InterPro" id="IPR050834">
    <property type="entry name" value="Glycosyltransf_2"/>
</dbReference>
<dbReference type="Proteomes" id="UP000196102">
    <property type="component" value="Unassembled WGS sequence"/>
</dbReference>